<keyword evidence="1" id="KW-0472">Membrane</keyword>
<keyword evidence="1" id="KW-1133">Transmembrane helix</keyword>
<accession>A0A5S3QMJ3</accession>
<evidence type="ECO:0000256" key="1">
    <source>
        <dbReference type="SAM" id="Phobius"/>
    </source>
</evidence>
<reference evidence="2 3" key="1">
    <citation type="submission" date="2019-05" db="EMBL/GenBank/DDBJ databases">
        <title>Genomic analysis of Lentibacillus sp. NKC220-2.</title>
        <authorList>
            <person name="Oh Y.J."/>
        </authorList>
    </citation>
    <scope>NUCLEOTIDE SEQUENCE [LARGE SCALE GENOMIC DNA]</scope>
    <source>
        <strain evidence="2 3">NKC220-2</strain>
    </source>
</reference>
<dbReference type="GO" id="GO:0010468">
    <property type="term" value="P:regulation of gene expression"/>
    <property type="evidence" value="ECO:0007669"/>
    <property type="project" value="InterPro"/>
</dbReference>
<feature type="transmembrane region" description="Helical" evidence="1">
    <location>
        <begin position="123"/>
        <end position="141"/>
    </location>
</feature>
<proteinExistence type="predicted"/>
<dbReference type="EMBL" id="VCIA01000001">
    <property type="protein sequence ID" value="TMN23120.1"/>
    <property type="molecule type" value="Genomic_DNA"/>
</dbReference>
<comment type="caution">
    <text evidence="2">The sequence shown here is derived from an EMBL/GenBank/DDBJ whole genome shotgun (WGS) entry which is preliminary data.</text>
</comment>
<organism evidence="2 3">
    <name type="scientific">Lentibacillus cibarius</name>
    <dbReference type="NCBI Taxonomy" id="2583219"/>
    <lineage>
        <taxon>Bacteria</taxon>
        <taxon>Bacillati</taxon>
        <taxon>Bacillota</taxon>
        <taxon>Bacilli</taxon>
        <taxon>Bacillales</taxon>
        <taxon>Bacillaceae</taxon>
        <taxon>Lentibacillus</taxon>
    </lineage>
</organism>
<evidence type="ECO:0000313" key="3">
    <source>
        <dbReference type="Proteomes" id="UP000306980"/>
    </source>
</evidence>
<feature type="transmembrane region" description="Helical" evidence="1">
    <location>
        <begin position="31"/>
        <end position="48"/>
    </location>
</feature>
<keyword evidence="1" id="KW-0812">Transmembrane</keyword>
<dbReference type="InterPro" id="IPR007820">
    <property type="entry name" value="AbrB_fam"/>
</dbReference>
<feature type="transmembrane region" description="Helical" evidence="1">
    <location>
        <begin position="60"/>
        <end position="83"/>
    </location>
</feature>
<gene>
    <name evidence="2" type="ORF">FFL34_14260</name>
</gene>
<dbReference type="AlphaFoldDB" id="A0A5S3QMJ3"/>
<evidence type="ECO:0000313" key="2">
    <source>
        <dbReference type="EMBL" id="TMN23120.1"/>
    </source>
</evidence>
<dbReference type="Pfam" id="PF05145">
    <property type="entry name" value="AbrB"/>
    <property type="match status" value="1"/>
</dbReference>
<dbReference type="PANTHER" id="PTHR38457">
    <property type="entry name" value="REGULATOR ABRB-RELATED"/>
    <property type="match status" value="1"/>
</dbReference>
<feature type="transmembrane region" description="Helical" evidence="1">
    <location>
        <begin position="7"/>
        <end position="25"/>
    </location>
</feature>
<dbReference type="PANTHER" id="PTHR38457:SF1">
    <property type="entry name" value="REGULATOR ABRB-RELATED"/>
    <property type="match status" value="1"/>
</dbReference>
<dbReference type="Proteomes" id="UP000306980">
    <property type="component" value="Unassembled WGS sequence"/>
</dbReference>
<name>A0A5S3QMJ3_9BACI</name>
<dbReference type="GO" id="GO:0016020">
    <property type="term" value="C:membrane"/>
    <property type="evidence" value="ECO:0007669"/>
    <property type="project" value="InterPro"/>
</dbReference>
<sequence length="148" mass="15902">MDNPGASFIYAIILGFFIHSFVISLPAMPDVMVGGGMAVLGVIIGARFDRESLVEFKHIGWTGLGILASFFVLTFLTTFIFYLMTPLNFTTSLLAIVPAGAPQMASVAALLDLDASIVAAMQISRLVVIIIAVPLIVPFLVKRTRQLS</sequence>
<protein>
    <submittedName>
        <fullName evidence="2">AbrB family transcriptional regulator</fullName>
    </submittedName>
</protein>